<feature type="domain" description="Methyltransferase type 11" evidence="4">
    <location>
        <begin position="22"/>
        <end position="122"/>
    </location>
</feature>
<dbReference type="PANTHER" id="PTHR43464:SF19">
    <property type="entry name" value="UBIQUINONE BIOSYNTHESIS O-METHYLTRANSFERASE, MITOCHONDRIAL"/>
    <property type="match status" value="1"/>
</dbReference>
<accession>A0ABW1FYH8</accession>
<dbReference type="Pfam" id="PF08241">
    <property type="entry name" value="Methyltransf_11"/>
    <property type="match status" value="1"/>
</dbReference>
<dbReference type="EC" id="2.1.1.64" evidence="5"/>
<name>A0ABW1FYH8_9ACTN</name>
<dbReference type="RefSeq" id="WP_380579905.1">
    <property type="nucleotide sequence ID" value="NZ_JBHSQJ010000012.1"/>
</dbReference>
<reference evidence="6" key="1">
    <citation type="journal article" date="2019" name="Int. J. Syst. Evol. Microbiol.">
        <title>The Global Catalogue of Microorganisms (GCM) 10K type strain sequencing project: providing services to taxonomists for standard genome sequencing and annotation.</title>
        <authorList>
            <consortium name="The Broad Institute Genomics Platform"/>
            <consortium name="The Broad Institute Genome Sequencing Center for Infectious Disease"/>
            <person name="Wu L."/>
            <person name="Ma J."/>
        </authorList>
    </citation>
    <scope>NUCLEOTIDE SEQUENCE [LARGE SCALE GENOMIC DNA]</scope>
    <source>
        <strain evidence="6">JCM 4816</strain>
    </source>
</reference>
<evidence type="ECO:0000256" key="3">
    <source>
        <dbReference type="ARBA" id="ARBA00022691"/>
    </source>
</evidence>
<dbReference type="Proteomes" id="UP001596174">
    <property type="component" value="Unassembled WGS sequence"/>
</dbReference>
<dbReference type="Gene3D" id="3.40.50.150">
    <property type="entry name" value="Vaccinia Virus protein VP39"/>
    <property type="match status" value="1"/>
</dbReference>
<dbReference type="SUPFAM" id="SSF53335">
    <property type="entry name" value="S-adenosyl-L-methionine-dependent methyltransferases"/>
    <property type="match status" value="1"/>
</dbReference>
<evidence type="ECO:0000256" key="1">
    <source>
        <dbReference type="ARBA" id="ARBA00022603"/>
    </source>
</evidence>
<evidence type="ECO:0000259" key="4">
    <source>
        <dbReference type="Pfam" id="PF08241"/>
    </source>
</evidence>
<proteinExistence type="predicted"/>
<dbReference type="CDD" id="cd02440">
    <property type="entry name" value="AdoMet_MTases"/>
    <property type="match status" value="1"/>
</dbReference>
<dbReference type="PANTHER" id="PTHR43464">
    <property type="entry name" value="METHYLTRANSFERASE"/>
    <property type="match status" value="1"/>
</dbReference>
<evidence type="ECO:0000256" key="2">
    <source>
        <dbReference type="ARBA" id="ARBA00022679"/>
    </source>
</evidence>
<dbReference type="InterPro" id="IPR029063">
    <property type="entry name" value="SAM-dependent_MTases_sf"/>
</dbReference>
<dbReference type="GO" id="GO:0032259">
    <property type="term" value="P:methylation"/>
    <property type="evidence" value="ECO:0007669"/>
    <property type="project" value="UniProtKB-KW"/>
</dbReference>
<dbReference type="InterPro" id="IPR013216">
    <property type="entry name" value="Methyltransf_11"/>
</dbReference>
<organism evidence="5 6">
    <name type="scientific">Streptacidiphilus monticola</name>
    <dbReference type="NCBI Taxonomy" id="2161674"/>
    <lineage>
        <taxon>Bacteria</taxon>
        <taxon>Bacillati</taxon>
        <taxon>Actinomycetota</taxon>
        <taxon>Actinomycetes</taxon>
        <taxon>Kitasatosporales</taxon>
        <taxon>Streptomycetaceae</taxon>
        <taxon>Streptacidiphilus</taxon>
    </lineage>
</organism>
<gene>
    <name evidence="5" type="ORF">ACFP3V_04065</name>
</gene>
<keyword evidence="3" id="KW-0949">S-adenosyl-L-methionine</keyword>
<dbReference type="EC" id="2.1.1.222" evidence="5"/>
<evidence type="ECO:0000313" key="5">
    <source>
        <dbReference type="EMBL" id="MFC5906392.1"/>
    </source>
</evidence>
<keyword evidence="2 5" id="KW-0808">Transferase</keyword>
<dbReference type="EMBL" id="JBHSQJ010000012">
    <property type="protein sequence ID" value="MFC5906392.1"/>
    <property type="molecule type" value="Genomic_DNA"/>
</dbReference>
<evidence type="ECO:0000313" key="6">
    <source>
        <dbReference type="Proteomes" id="UP001596174"/>
    </source>
</evidence>
<dbReference type="GO" id="GO:0102208">
    <property type="term" value="F:2-polyprenyl-6-hydroxyphenol methylase activity"/>
    <property type="evidence" value="ECO:0007669"/>
    <property type="project" value="UniProtKB-EC"/>
</dbReference>
<keyword evidence="6" id="KW-1185">Reference proteome</keyword>
<protein>
    <submittedName>
        <fullName evidence="5">Class I SAM-dependent methyltransferase</fullName>
        <ecNumber evidence="5">2.1.1.222</ecNumber>
        <ecNumber evidence="5">2.1.1.64</ecNumber>
    </submittedName>
</protein>
<comment type="caution">
    <text evidence="5">The sequence shown here is derived from an EMBL/GenBank/DDBJ whole genome shotgun (WGS) entry which is preliminary data.</text>
</comment>
<dbReference type="GO" id="GO:0061542">
    <property type="term" value="F:3-demethylubiquinol 3-O-methyltransferase activity"/>
    <property type="evidence" value="ECO:0007669"/>
    <property type="project" value="UniProtKB-EC"/>
</dbReference>
<sequence>MGRQLAAQLAEHFGDDRPLRVLDVGCGQGTQALRLARAGHAVTGIDPDPVTLAAARAAVAVEPPQVQSRITLHAGDGADCGRWFGPGSFDAVLCHGVLMYLEDPEPLLASLARVLGPGGLLSVLCRNADALAMRPALTGDWTAALAAFDGVHYTNRLGLPTRADRLADLARTLTELQVPLRSWFGVRVFCDTVPDDAPLPPDLPELLAVEERAGAADPYRGVAALLHVIGVKA</sequence>
<keyword evidence="1 5" id="KW-0489">Methyltransferase</keyword>